<proteinExistence type="predicted"/>
<dbReference type="HOGENOM" id="CLU_2329547_0_0_9"/>
<reference evidence="2 3" key="1">
    <citation type="submission" date="2007-03" db="EMBL/GenBank/DDBJ databases">
        <authorList>
            <person name="Fulton L."/>
            <person name="Clifton S."/>
            <person name="Fulton B."/>
            <person name="Xu J."/>
            <person name="Minx P."/>
            <person name="Pepin K.H."/>
            <person name="Johnson M."/>
            <person name="Thiruvilangam P."/>
            <person name="Bhonagiri V."/>
            <person name="Nash W.E."/>
            <person name="Mardis E.R."/>
            <person name="Wilson R.K."/>
        </authorList>
    </citation>
    <scope>NUCLEOTIDE SEQUENCE [LARGE SCALE GENOMIC DNA]</scope>
    <source>
        <strain evidence="2 3">ATCC 27560</strain>
    </source>
</reference>
<dbReference type="Proteomes" id="UP000006000">
    <property type="component" value="Unassembled WGS sequence"/>
</dbReference>
<evidence type="ECO:0000313" key="3">
    <source>
        <dbReference type="Proteomes" id="UP000006000"/>
    </source>
</evidence>
<reference evidence="2 3" key="2">
    <citation type="submission" date="2007-04" db="EMBL/GenBank/DDBJ databases">
        <title>Draft genome sequence of Eubacterium ventriosum (ATCC 27560).</title>
        <authorList>
            <person name="Sudarsanam P."/>
            <person name="Ley R."/>
            <person name="Guruge J."/>
            <person name="Turnbaugh P.J."/>
            <person name="Mahowald M."/>
            <person name="Liep D."/>
            <person name="Gordon J."/>
        </authorList>
    </citation>
    <scope>NUCLEOTIDE SEQUENCE [LARGE SCALE GENOMIC DNA]</scope>
    <source>
        <strain evidence="2 3">ATCC 27560</strain>
    </source>
</reference>
<feature type="compositionally biased region" description="Basic residues" evidence="1">
    <location>
        <begin position="25"/>
        <end position="34"/>
    </location>
</feature>
<feature type="region of interest" description="Disordered" evidence="1">
    <location>
        <begin position="22"/>
        <end position="72"/>
    </location>
</feature>
<dbReference type="RefSeq" id="WP_005359703.1">
    <property type="nucleotide sequence ID" value="NZ_DS264268.1"/>
</dbReference>
<protein>
    <submittedName>
        <fullName evidence="2">Uncharacterized protein</fullName>
    </submittedName>
</protein>
<evidence type="ECO:0000256" key="1">
    <source>
        <dbReference type="SAM" id="MobiDB-lite"/>
    </source>
</evidence>
<comment type="caution">
    <text evidence="2">The sequence shown here is derived from an EMBL/GenBank/DDBJ whole genome shotgun (WGS) entry which is preliminary data.</text>
</comment>
<name>A5Z459_9FIRM</name>
<gene>
    <name evidence="2" type="ORF">EUBVEN_00465</name>
</gene>
<organism evidence="2 3">
    <name type="scientific">Eubacterium ventriosum ATCC 27560</name>
    <dbReference type="NCBI Taxonomy" id="411463"/>
    <lineage>
        <taxon>Bacteria</taxon>
        <taxon>Bacillati</taxon>
        <taxon>Bacillota</taxon>
        <taxon>Clostridia</taxon>
        <taxon>Eubacteriales</taxon>
        <taxon>Eubacteriaceae</taxon>
        <taxon>Eubacterium</taxon>
    </lineage>
</organism>
<evidence type="ECO:0000313" key="2">
    <source>
        <dbReference type="EMBL" id="EDM52269.1"/>
    </source>
</evidence>
<feature type="compositionally biased region" description="Basic and acidic residues" evidence="1">
    <location>
        <begin position="35"/>
        <end position="47"/>
    </location>
</feature>
<dbReference type="EMBL" id="AAVL02000026">
    <property type="protein sequence ID" value="EDM52269.1"/>
    <property type="molecule type" value="Genomic_DNA"/>
</dbReference>
<accession>A5Z459</accession>
<dbReference type="AlphaFoldDB" id="A5Z459"/>
<sequence length="98" mass="11767">MAKKRRNRKVIPFQHERTLTYNKAKPNRQARRLGIKPEEPKREEKKTVSKAAVLSQKAKQARETQRRITPPGMTYGEYMEYLKDKRQQLEEKKKNIQE</sequence>
<dbReference type="STRING" id="411463.EUBVEN_00465"/>